<dbReference type="InterPro" id="IPR050471">
    <property type="entry name" value="AB_hydrolase"/>
</dbReference>
<dbReference type="GO" id="GO:0016787">
    <property type="term" value="F:hydrolase activity"/>
    <property type="evidence" value="ECO:0007669"/>
    <property type="project" value="UniProtKB-KW"/>
</dbReference>
<dbReference type="RefSeq" id="WP_344879004.1">
    <property type="nucleotide sequence ID" value="NZ_BAABAL010000018.1"/>
</dbReference>
<evidence type="ECO:0000313" key="4">
    <source>
        <dbReference type="Proteomes" id="UP001501747"/>
    </source>
</evidence>
<dbReference type="Pfam" id="PF00561">
    <property type="entry name" value="Abhydrolase_1"/>
    <property type="match status" value="1"/>
</dbReference>
<keyword evidence="3" id="KW-0378">Hydrolase</keyword>
<dbReference type="Gene3D" id="3.40.50.1820">
    <property type="entry name" value="alpha/beta hydrolase"/>
    <property type="match status" value="1"/>
</dbReference>
<evidence type="ECO:0000259" key="2">
    <source>
        <dbReference type="Pfam" id="PF00561"/>
    </source>
</evidence>
<evidence type="ECO:0000313" key="3">
    <source>
        <dbReference type="EMBL" id="GAA4019651.1"/>
    </source>
</evidence>
<feature type="domain" description="AB hydrolase-1" evidence="2">
    <location>
        <begin position="34"/>
        <end position="144"/>
    </location>
</feature>
<protein>
    <submittedName>
        <fullName evidence="3">Alpha/beta hydrolase</fullName>
    </submittedName>
</protein>
<dbReference type="InterPro" id="IPR029058">
    <property type="entry name" value="AB_hydrolase_fold"/>
</dbReference>
<dbReference type="SUPFAM" id="SSF53474">
    <property type="entry name" value="alpha/beta-Hydrolases"/>
    <property type="match status" value="1"/>
</dbReference>
<reference evidence="4" key="1">
    <citation type="journal article" date="2019" name="Int. J. Syst. Evol. Microbiol.">
        <title>The Global Catalogue of Microorganisms (GCM) 10K type strain sequencing project: providing services to taxonomists for standard genome sequencing and annotation.</title>
        <authorList>
            <consortium name="The Broad Institute Genomics Platform"/>
            <consortium name="The Broad Institute Genome Sequencing Center for Infectious Disease"/>
            <person name="Wu L."/>
            <person name="Ma J."/>
        </authorList>
    </citation>
    <scope>NUCLEOTIDE SEQUENCE [LARGE SCALE GENOMIC DNA]</scope>
    <source>
        <strain evidence="4">JCM 17342</strain>
    </source>
</reference>
<dbReference type="Proteomes" id="UP001501747">
    <property type="component" value="Unassembled WGS sequence"/>
</dbReference>
<sequence>METGVAEPELVGQTRLPDGRALGWAEWGPSDGRPVLLCPGAATSRRLGFGTDSLPAMNVRLISVDRPGLGASDPQPGRSLTSWADNIAHLLKARSLGVPAVVGFSQGAPFALACAAAGLVRAVALVSAGDELANPIFADRLVPDVRRMVDLAVNDPGAAERLFSGMSADAMWDMVITMSGAGDRCVYTGPNFARAYRSAMAECFAQGPAGYARDTVLAMRPWPFDLTAITVPVELWFGAEDTSPVHSPDLGESLAARLPSARRSIVDGAGGALLWTHAAPILRSLLLPFSTPSAPTDEPNVASVTSDETNATLGT</sequence>
<dbReference type="PANTHER" id="PTHR43433:SF10">
    <property type="entry name" value="AB HYDROLASE-1 DOMAIN-CONTAINING PROTEIN"/>
    <property type="match status" value="1"/>
</dbReference>
<feature type="compositionally biased region" description="Polar residues" evidence="1">
    <location>
        <begin position="302"/>
        <end position="315"/>
    </location>
</feature>
<organism evidence="3 4">
    <name type="scientific">Allokutzneria multivorans</name>
    <dbReference type="NCBI Taxonomy" id="1142134"/>
    <lineage>
        <taxon>Bacteria</taxon>
        <taxon>Bacillati</taxon>
        <taxon>Actinomycetota</taxon>
        <taxon>Actinomycetes</taxon>
        <taxon>Pseudonocardiales</taxon>
        <taxon>Pseudonocardiaceae</taxon>
        <taxon>Allokutzneria</taxon>
    </lineage>
</organism>
<keyword evidence="4" id="KW-1185">Reference proteome</keyword>
<name>A0ABP7T243_9PSEU</name>
<feature type="region of interest" description="Disordered" evidence="1">
    <location>
        <begin position="294"/>
        <end position="315"/>
    </location>
</feature>
<evidence type="ECO:0000256" key="1">
    <source>
        <dbReference type="SAM" id="MobiDB-lite"/>
    </source>
</evidence>
<comment type="caution">
    <text evidence="3">The sequence shown here is derived from an EMBL/GenBank/DDBJ whole genome shotgun (WGS) entry which is preliminary data.</text>
</comment>
<dbReference type="PANTHER" id="PTHR43433">
    <property type="entry name" value="HYDROLASE, ALPHA/BETA FOLD FAMILY PROTEIN"/>
    <property type="match status" value="1"/>
</dbReference>
<dbReference type="InterPro" id="IPR000073">
    <property type="entry name" value="AB_hydrolase_1"/>
</dbReference>
<proteinExistence type="predicted"/>
<accession>A0ABP7T243</accession>
<dbReference type="EMBL" id="BAABAL010000018">
    <property type="protein sequence ID" value="GAA4019651.1"/>
    <property type="molecule type" value="Genomic_DNA"/>
</dbReference>
<gene>
    <name evidence="3" type="ORF">GCM10022247_49210</name>
</gene>